<keyword evidence="7" id="KW-1185">Reference proteome</keyword>
<dbReference type="GO" id="GO:0070273">
    <property type="term" value="F:phosphatidylinositol-4-phosphate binding"/>
    <property type="evidence" value="ECO:0007669"/>
    <property type="project" value="InterPro"/>
</dbReference>
<dbReference type="Proteomes" id="UP000198953">
    <property type="component" value="Unassembled WGS sequence"/>
</dbReference>
<comment type="subcellular location">
    <subcellularLocation>
        <location evidence="1">Golgi apparatus membrane</location>
        <topology evidence="1">Peripheral membrane protein</topology>
        <orientation evidence="1">Cytoplasmic side</orientation>
    </subcellularLocation>
</comment>
<accession>A0A1H7U589</accession>
<reference evidence="6 7" key="1">
    <citation type="submission" date="2016-10" db="EMBL/GenBank/DDBJ databases">
        <authorList>
            <person name="de Groot N.N."/>
        </authorList>
    </citation>
    <scope>NUCLEOTIDE SEQUENCE [LARGE SCALE GENOMIC DNA]</scope>
    <source>
        <strain evidence="6 7">DSM 43357</strain>
    </source>
</reference>
<dbReference type="InterPro" id="IPR008628">
    <property type="entry name" value="GPP34-like"/>
</dbReference>
<dbReference type="OrthoDB" id="3379482at2"/>
<evidence type="ECO:0000256" key="4">
    <source>
        <dbReference type="ARBA" id="ARBA00023136"/>
    </source>
</evidence>
<dbReference type="InterPro" id="IPR038261">
    <property type="entry name" value="GPP34-like_sf"/>
</dbReference>
<keyword evidence="4" id="KW-0472">Membrane</keyword>
<dbReference type="GO" id="GO:0005737">
    <property type="term" value="C:cytoplasm"/>
    <property type="evidence" value="ECO:0007669"/>
    <property type="project" value="UniProtKB-ARBA"/>
</dbReference>
<dbReference type="STRING" id="46177.SAMN05660976_03662"/>
<keyword evidence="3" id="KW-0446">Lipid-binding</keyword>
<evidence type="ECO:0000256" key="3">
    <source>
        <dbReference type="ARBA" id="ARBA00023121"/>
    </source>
</evidence>
<feature type="compositionally biased region" description="Gly residues" evidence="5">
    <location>
        <begin position="1"/>
        <end position="11"/>
    </location>
</feature>
<evidence type="ECO:0000313" key="6">
    <source>
        <dbReference type="EMBL" id="SEL91848.1"/>
    </source>
</evidence>
<proteinExistence type="predicted"/>
<dbReference type="RefSeq" id="WP_091101681.1">
    <property type="nucleotide sequence ID" value="NZ_FOBF01000008.1"/>
</dbReference>
<dbReference type="Pfam" id="PF05719">
    <property type="entry name" value="GPP34"/>
    <property type="match status" value="1"/>
</dbReference>
<evidence type="ECO:0000256" key="2">
    <source>
        <dbReference type="ARBA" id="ARBA00023034"/>
    </source>
</evidence>
<keyword evidence="2" id="KW-0333">Golgi apparatus</keyword>
<name>A0A1H7U589_9ACTN</name>
<sequence>MSGGGQAGAPGAGHSPAQGTGYGPGLGSGYGPGLGSGYGTGQAMGYGAGYGPGQGPGRGLALHEELYLIAHDQSGKPAVHQTSMALGLAGAALLELALSGRVALADGRAAAVPAAPPRPGPGDGGVADGLLALIQRDGARRDARLWIKKTAEDVYPRTRDGLVSAGVLARVTGRRLGMLPRTRYQVTDLAHVVRASYGVRSAVEGWKEPDARAAALCGLVAALRVEGELYLDQPSAQLVGRLRAIAEASSPAVRDVVTAVDAFIGEAAVAVYR</sequence>
<evidence type="ECO:0000256" key="5">
    <source>
        <dbReference type="SAM" id="MobiDB-lite"/>
    </source>
</evidence>
<feature type="region of interest" description="Disordered" evidence="5">
    <location>
        <begin position="1"/>
        <end position="24"/>
    </location>
</feature>
<protein>
    <submittedName>
        <fullName evidence="6">Golgi phosphoprotein 3 (GPP34)</fullName>
    </submittedName>
</protein>
<dbReference type="EMBL" id="FOBF01000008">
    <property type="protein sequence ID" value="SEL91848.1"/>
    <property type="molecule type" value="Genomic_DNA"/>
</dbReference>
<dbReference type="Gene3D" id="1.10.3630.10">
    <property type="entry name" value="yeast vps74-n-term truncation variant domain like"/>
    <property type="match status" value="1"/>
</dbReference>
<gene>
    <name evidence="6" type="ORF">SAMN05660976_03662</name>
</gene>
<dbReference type="AlphaFoldDB" id="A0A1H7U589"/>
<dbReference type="GO" id="GO:0012505">
    <property type="term" value="C:endomembrane system"/>
    <property type="evidence" value="ECO:0007669"/>
    <property type="project" value="UniProtKB-ARBA"/>
</dbReference>
<organism evidence="6 7">
    <name type="scientific">Nonomuraea pusilla</name>
    <dbReference type="NCBI Taxonomy" id="46177"/>
    <lineage>
        <taxon>Bacteria</taxon>
        <taxon>Bacillati</taxon>
        <taxon>Actinomycetota</taxon>
        <taxon>Actinomycetes</taxon>
        <taxon>Streptosporangiales</taxon>
        <taxon>Streptosporangiaceae</taxon>
        <taxon>Nonomuraea</taxon>
    </lineage>
</organism>
<evidence type="ECO:0000256" key="1">
    <source>
        <dbReference type="ARBA" id="ARBA00004255"/>
    </source>
</evidence>
<evidence type="ECO:0000313" key="7">
    <source>
        <dbReference type="Proteomes" id="UP000198953"/>
    </source>
</evidence>